<organism evidence="1">
    <name type="scientific">Rhizophora mucronata</name>
    <name type="common">Asiatic mangrove</name>
    <dbReference type="NCBI Taxonomy" id="61149"/>
    <lineage>
        <taxon>Eukaryota</taxon>
        <taxon>Viridiplantae</taxon>
        <taxon>Streptophyta</taxon>
        <taxon>Embryophyta</taxon>
        <taxon>Tracheophyta</taxon>
        <taxon>Spermatophyta</taxon>
        <taxon>Magnoliopsida</taxon>
        <taxon>eudicotyledons</taxon>
        <taxon>Gunneridae</taxon>
        <taxon>Pentapetalae</taxon>
        <taxon>rosids</taxon>
        <taxon>fabids</taxon>
        <taxon>Malpighiales</taxon>
        <taxon>Rhizophoraceae</taxon>
        <taxon>Rhizophora</taxon>
    </lineage>
</organism>
<accession>A0A2P2PHV7</accession>
<protein>
    <submittedName>
        <fullName evidence="1">Uncharacterized protein</fullName>
    </submittedName>
</protein>
<evidence type="ECO:0000313" key="1">
    <source>
        <dbReference type="EMBL" id="MBX54221.1"/>
    </source>
</evidence>
<dbReference type="AlphaFoldDB" id="A0A2P2PHV7"/>
<dbReference type="EMBL" id="GGEC01073737">
    <property type="protein sequence ID" value="MBX54221.1"/>
    <property type="molecule type" value="Transcribed_RNA"/>
</dbReference>
<proteinExistence type="predicted"/>
<reference evidence="1" key="1">
    <citation type="submission" date="2018-02" db="EMBL/GenBank/DDBJ databases">
        <title>Rhizophora mucronata_Transcriptome.</title>
        <authorList>
            <person name="Meera S.P."/>
            <person name="Sreeshan A."/>
            <person name="Augustine A."/>
        </authorList>
    </citation>
    <scope>NUCLEOTIDE SEQUENCE</scope>
    <source>
        <tissue evidence="1">Leaf</tissue>
    </source>
</reference>
<sequence>MLLQKATTQFCCYGTTDAVSVREISKPKTIF</sequence>
<name>A0A2P2PHV7_RHIMU</name>